<reference evidence="2 3" key="1">
    <citation type="journal article" date="2015" name="Genome Biol. Evol.">
        <title>The genome of winter moth (Operophtera brumata) provides a genomic perspective on sexual dimorphism and phenology.</title>
        <authorList>
            <person name="Derks M.F."/>
            <person name="Smit S."/>
            <person name="Salis L."/>
            <person name="Schijlen E."/>
            <person name="Bossers A."/>
            <person name="Mateman C."/>
            <person name="Pijl A.S."/>
            <person name="de Ridder D."/>
            <person name="Groenen M.A."/>
            <person name="Visser M.E."/>
            <person name="Megens H.J."/>
        </authorList>
    </citation>
    <scope>NUCLEOTIDE SEQUENCE [LARGE SCALE GENOMIC DNA]</scope>
    <source>
        <strain evidence="2">WM2013NL</strain>
        <tissue evidence="2">Head and thorax</tissue>
    </source>
</reference>
<protein>
    <submittedName>
        <fullName evidence="2">Actin-related protein 5</fullName>
    </submittedName>
</protein>
<name>A0A0L7L7Q2_OPEBR</name>
<organism evidence="2 3">
    <name type="scientific">Operophtera brumata</name>
    <name type="common">Winter moth</name>
    <name type="synonym">Phalaena brumata</name>
    <dbReference type="NCBI Taxonomy" id="104452"/>
    <lineage>
        <taxon>Eukaryota</taxon>
        <taxon>Metazoa</taxon>
        <taxon>Ecdysozoa</taxon>
        <taxon>Arthropoda</taxon>
        <taxon>Hexapoda</taxon>
        <taxon>Insecta</taxon>
        <taxon>Pterygota</taxon>
        <taxon>Neoptera</taxon>
        <taxon>Endopterygota</taxon>
        <taxon>Lepidoptera</taxon>
        <taxon>Glossata</taxon>
        <taxon>Ditrysia</taxon>
        <taxon>Geometroidea</taxon>
        <taxon>Geometridae</taxon>
        <taxon>Larentiinae</taxon>
        <taxon>Operophtera</taxon>
    </lineage>
</organism>
<dbReference type="STRING" id="104452.A0A0L7L7Q2"/>
<feature type="non-terminal residue" evidence="2">
    <location>
        <position position="1"/>
    </location>
</feature>
<evidence type="ECO:0000313" key="2">
    <source>
        <dbReference type="EMBL" id="KOB71321.1"/>
    </source>
</evidence>
<feature type="region of interest" description="Disordered" evidence="1">
    <location>
        <begin position="117"/>
        <end position="171"/>
    </location>
</feature>
<evidence type="ECO:0000256" key="1">
    <source>
        <dbReference type="SAM" id="MobiDB-lite"/>
    </source>
</evidence>
<dbReference type="SUPFAM" id="SSF53067">
    <property type="entry name" value="Actin-like ATPase domain"/>
    <property type="match status" value="1"/>
</dbReference>
<dbReference type="FunFam" id="3.30.420.40:FF:000058">
    <property type="entry name" value="Putative actin-related protein 5"/>
    <property type="match status" value="1"/>
</dbReference>
<sequence length="412" mass="46272">YLHKLLQLKYPVHVNAITLSRAEEILQEHSSITLDYQEMIEDGDADEFDEAIRGFEIKSYEDLQKQLTIVQTRIDKNKQRIAAAANPEEHVVEPRAASSRQPPTDPEAFQVWLTETRAKSHAPPPADSRPQTPRRSKCGSLRRAPRYVTSLNPEEHVVEPRAASSRQPPTDPEAFQVWLTETRAKYRDVVGRRDARRSRRAAMVKRRTAAAAERMRVISHLAAAGDEFGNEDSDWDAYKRQRLRSGRREAAGAGGVPERVRAAAGRRGPAGLAETLEYVFKQFTAEDQLLLANNVFITGGASQFPGNILNSSRQGREGMFHTHAQHFELNVLHSSHRVVMARNASLDAWYGARDFAGTNDFEACCITKEEYYEMGGEFLKEHHASNKYYRSPAPPPLLDPALAPAGDANQSY</sequence>
<accession>A0A0L7L7Q2</accession>
<dbReference type="InterPro" id="IPR043129">
    <property type="entry name" value="ATPase_NBD"/>
</dbReference>
<dbReference type="EMBL" id="JTDY01002486">
    <property type="protein sequence ID" value="KOB71321.1"/>
    <property type="molecule type" value="Genomic_DNA"/>
</dbReference>
<dbReference type="Proteomes" id="UP000037510">
    <property type="component" value="Unassembled WGS sequence"/>
</dbReference>
<dbReference type="AlphaFoldDB" id="A0A0L7L7Q2"/>
<proteinExistence type="predicted"/>
<comment type="caution">
    <text evidence="2">The sequence shown here is derived from an EMBL/GenBank/DDBJ whole genome shotgun (WGS) entry which is preliminary data.</text>
</comment>
<gene>
    <name evidence="2" type="ORF">OBRU01_07015</name>
</gene>
<dbReference type="Gene3D" id="3.30.420.40">
    <property type="match status" value="2"/>
</dbReference>
<feature type="non-terminal residue" evidence="2">
    <location>
        <position position="412"/>
    </location>
</feature>
<feature type="region of interest" description="Disordered" evidence="1">
    <location>
        <begin position="84"/>
        <end position="105"/>
    </location>
</feature>
<evidence type="ECO:0000313" key="3">
    <source>
        <dbReference type="Proteomes" id="UP000037510"/>
    </source>
</evidence>
<keyword evidence="3" id="KW-1185">Reference proteome</keyword>